<comment type="similarity">
    <text evidence="7">Belongs to the ATPase delta chain family.</text>
</comment>
<keyword evidence="2 7" id="KW-0813">Transport</keyword>
<comment type="caution">
    <text evidence="8">The sequence shown here is derived from an EMBL/GenBank/DDBJ whole genome shotgun (WGS) entry which is preliminary data.</text>
</comment>
<keyword evidence="7" id="KW-0139">CF(1)</keyword>
<evidence type="ECO:0000313" key="9">
    <source>
        <dbReference type="Proteomes" id="UP000178367"/>
    </source>
</evidence>
<evidence type="ECO:0000256" key="7">
    <source>
        <dbReference type="HAMAP-Rule" id="MF_01416"/>
    </source>
</evidence>
<dbReference type="SUPFAM" id="SSF160527">
    <property type="entry name" value="V-type ATPase subunit E-like"/>
    <property type="match status" value="1"/>
</dbReference>
<dbReference type="AlphaFoldDB" id="A0A1F5SJZ0"/>
<dbReference type="Pfam" id="PF00213">
    <property type="entry name" value="OSCP"/>
    <property type="match status" value="1"/>
</dbReference>
<dbReference type="EMBL" id="MFGB01000010">
    <property type="protein sequence ID" value="OGF27048.1"/>
    <property type="molecule type" value="Genomic_DNA"/>
</dbReference>
<accession>A0A1F5SJZ0</accession>
<protein>
    <recommendedName>
        <fullName evidence="7">ATP synthase subunit delta</fullName>
    </recommendedName>
    <alternativeName>
        <fullName evidence="7">ATP synthase F(1) sector subunit delta</fullName>
    </alternativeName>
    <alternativeName>
        <fullName evidence="7">F-type ATPase subunit delta</fullName>
        <shortName evidence="7">F-ATPase subunit delta</shortName>
    </alternativeName>
</protein>
<evidence type="ECO:0000313" key="8">
    <source>
        <dbReference type="EMBL" id="OGF27048.1"/>
    </source>
</evidence>
<dbReference type="Proteomes" id="UP000178367">
    <property type="component" value="Unassembled WGS sequence"/>
</dbReference>
<dbReference type="GO" id="GO:0045259">
    <property type="term" value="C:proton-transporting ATP synthase complex"/>
    <property type="evidence" value="ECO:0007669"/>
    <property type="project" value="UniProtKB-KW"/>
</dbReference>
<evidence type="ECO:0000256" key="1">
    <source>
        <dbReference type="ARBA" id="ARBA00004370"/>
    </source>
</evidence>
<dbReference type="GO" id="GO:0005886">
    <property type="term" value="C:plasma membrane"/>
    <property type="evidence" value="ECO:0007669"/>
    <property type="project" value="UniProtKB-SubCell"/>
</dbReference>
<keyword evidence="7" id="KW-1003">Cell membrane</keyword>
<evidence type="ECO:0000256" key="3">
    <source>
        <dbReference type="ARBA" id="ARBA00022781"/>
    </source>
</evidence>
<keyword evidence="4 7" id="KW-0406">Ion transport</keyword>
<dbReference type="InterPro" id="IPR000711">
    <property type="entry name" value="ATPase_OSCP/dsu"/>
</dbReference>
<comment type="function">
    <text evidence="7">This protein is part of the stalk that links CF(0) to CF(1). It either transmits conformational changes from CF(0) to CF(1) or is implicated in proton conduction.</text>
</comment>
<dbReference type="PANTHER" id="PTHR11910">
    <property type="entry name" value="ATP SYNTHASE DELTA CHAIN"/>
    <property type="match status" value="1"/>
</dbReference>
<dbReference type="NCBIfam" id="TIGR01145">
    <property type="entry name" value="ATP_synt_delta"/>
    <property type="match status" value="1"/>
</dbReference>
<comment type="subcellular location">
    <subcellularLocation>
        <location evidence="7">Cell membrane</location>
        <topology evidence="7">Peripheral membrane protein</topology>
    </subcellularLocation>
    <subcellularLocation>
        <location evidence="1">Membrane</location>
    </subcellularLocation>
</comment>
<keyword evidence="5 7" id="KW-0472">Membrane</keyword>
<keyword evidence="3 7" id="KW-0375">Hydrogen ion transport</keyword>
<gene>
    <name evidence="7" type="primary">atpH</name>
    <name evidence="8" type="ORF">A2227_04115</name>
</gene>
<dbReference type="STRING" id="1797994.A2227_04115"/>
<organism evidence="8 9">
    <name type="scientific">Candidatus Falkowbacteria bacterium RIFOXYA2_FULL_47_19</name>
    <dbReference type="NCBI Taxonomy" id="1797994"/>
    <lineage>
        <taxon>Bacteria</taxon>
        <taxon>Candidatus Falkowiibacteriota</taxon>
    </lineage>
</organism>
<comment type="function">
    <text evidence="7">F(1)F(0) ATP synthase produces ATP from ADP in the presence of a proton or sodium gradient. F-type ATPases consist of two structural domains, F(1) containing the extramembraneous catalytic core and F(0) containing the membrane proton channel, linked together by a central stalk and a peripheral stalk. During catalysis, ATP synthesis in the catalytic domain of F(1) is coupled via a rotary mechanism of the central stalk subunits to proton translocation.</text>
</comment>
<dbReference type="HAMAP" id="MF_01416">
    <property type="entry name" value="ATP_synth_delta_bact"/>
    <property type="match status" value="1"/>
</dbReference>
<evidence type="ECO:0000256" key="2">
    <source>
        <dbReference type="ARBA" id="ARBA00022448"/>
    </source>
</evidence>
<sequence>MKIKPKQYAETLLALTRNKDRQEAIGVISKLAGLIVRRNQSSQLEKIIESFEKAWDKEDELVAVEITSARSLSKSSRELILDYVSKNVQGRKTEVKYGINPELMGGFIVRYGSTMLDFSLKNRLKELKQSLAK</sequence>
<evidence type="ECO:0000256" key="4">
    <source>
        <dbReference type="ARBA" id="ARBA00023065"/>
    </source>
</evidence>
<name>A0A1F5SJZ0_9BACT</name>
<dbReference type="GO" id="GO:0046933">
    <property type="term" value="F:proton-transporting ATP synthase activity, rotational mechanism"/>
    <property type="evidence" value="ECO:0007669"/>
    <property type="project" value="UniProtKB-UniRule"/>
</dbReference>
<reference evidence="8 9" key="1">
    <citation type="journal article" date="2016" name="Nat. Commun.">
        <title>Thousands of microbial genomes shed light on interconnected biogeochemical processes in an aquifer system.</title>
        <authorList>
            <person name="Anantharaman K."/>
            <person name="Brown C.T."/>
            <person name="Hug L.A."/>
            <person name="Sharon I."/>
            <person name="Castelle C.J."/>
            <person name="Probst A.J."/>
            <person name="Thomas B.C."/>
            <person name="Singh A."/>
            <person name="Wilkins M.J."/>
            <person name="Karaoz U."/>
            <person name="Brodie E.L."/>
            <person name="Williams K.H."/>
            <person name="Hubbard S.S."/>
            <person name="Banfield J.F."/>
        </authorList>
    </citation>
    <scope>NUCLEOTIDE SEQUENCE [LARGE SCALE GENOMIC DNA]</scope>
</reference>
<proteinExistence type="inferred from homology"/>
<keyword evidence="6 7" id="KW-0066">ATP synthesis</keyword>
<evidence type="ECO:0000256" key="6">
    <source>
        <dbReference type="ARBA" id="ARBA00023310"/>
    </source>
</evidence>
<evidence type="ECO:0000256" key="5">
    <source>
        <dbReference type="ARBA" id="ARBA00023136"/>
    </source>
</evidence>